<dbReference type="GO" id="GO:0008477">
    <property type="term" value="F:purine nucleosidase activity"/>
    <property type="evidence" value="ECO:0007669"/>
    <property type="project" value="TreeGrafter"/>
</dbReference>
<dbReference type="HOGENOM" id="CLU_057937_0_0_11"/>
<dbReference type="PANTHER" id="PTHR12304:SF46">
    <property type="entry name" value="INOSINE-ADENOSINE-GUANOSINE-NUCLEOSIDE HYDROLASE"/>
    <property type="match status" value="1"/>
</dbReference>
<evidence type="ECO:0000256" key="2">
    <source>
        <dbReference type="ARBA" id="ARBA00023295"/>
    </source>
</evidence>
<dbReference type="EMBL" id="ABXJ01000012">
    <property type="protein sequence ID" value="EEA91631.1"/>
    <property type="molecule type" value="Genomic_DNA"/>
</dbReference>
<dbReference type="InterPro" id="IPR001910">
    <property type="entry name" value="Inosine/uridine_hydrolase_dom"/>
</dbReference>
<gene>
    <name evidence="4" type="ORF">COLSTE_00186</name>
</gene>
<name>B6G805_9ACTN</name>
<evidence type="ECO:0000313" key="4">
    <source>
        <dbReference type="EMBL" id="EEA91631.1"/>
    </source>
</evidence>
<proteinExistence type="predicted"/>
<dbReference type="GO" id="GO:0006152">
    <property type="term" value="P:purine nucleoside catabolic process"/>
    <property type="evidence" value="ECO:0007669"/>
    <property type="project" value="TreeGrafter"/>
</dbReference>
<sequence length="347" mass="38538">MAQVFCRAAHKRTYMARALAYWVRAMLYERDLSMTNVYFNHDGGVDDLVSLLLLLQMPEAHVTGVSVIDADGQMEAALEATRKIIDLFGGKQGVLEVAASTSRPHHQFPSEWRGAAFTFDALPILNEHGAPKTPVTDVPAHLDLVNKVMAQEGKTTLLFTGPLTDLARALDAEPAIEDKIEALYWMGGSLDGHGNVVDPCFDGTAEWNAFWDPEAVKRVWDSSLEIHMVGLESTEELPLTRELCQHWATLRRYPAIDLIGQGYALVLNVAANNVYYLWDVLTTVYCLYADIAEVERVRCDVRVDGAAAGRTYRCEDGREVTLVTHTDAERFYALVDELAMSAAPALY</sequence>
<dbReference type="Gene3D" id="3.90.245.10">
    <property type="entry name" value="Ribonucleoside hydrolase-like"/>
    <property type="match status" value="1"/>
</dbReference>
<reference evidence="4 5" key="2">
    <citation type="submission" date="2008-10" db="EMBL/GenBank/DDBJ databases">
        <authorList>
            <person name="Fulton L."/>
            <person name="Clifton S."/>
            <person name="Fulton B."/>
            <person name="Xu J."/>
            <person name="Minx P."/>
            <person name="Pepin K.H."/>
            <person name="Johnson M."/>
            <person name="Thiruvilangam P."/>
            <person name="Bhonagiri V."/>
            <person name="Nash W.E."/>
            <person name="Mardis E.R."/>
            <person name="Wilson R.K."/>
        </authorList>
    </citation>
    <scope>NUCLEOTIDE SEQUENCE [LARGE SCALE GENOMIC DNA]</scope>
    <source>
        <strain evidence="4 5">DSM 13279</strain>
    </source>
</reference>
<dbReference type="AlphaFoldDB" id="B6G805"/>
<dbReference type="CDD" id="cd02647">
    <property type="entry name" value="nuc_hydro_TvIAG"/>
    <property type="match status" value="1"/>
</dbReference>
<dbReference type="Proteomes" id="UP000003560">
    <property type="component" value="Unassembled WGS sequence"/>
</dbReference>
<keyword evidence="1 4" id="KW-0378">Hydrolase</keyword>
<evidence type="ECO:0000313" key="5">
    <source>
        <dbReference type="Proteomes" id="UP000003560"/>
    </source>
</evidence>
<organism evidence="4 5">
    <name type="scientific">Collinsella stercoris DSM 13279</name>
    <dbReference type="NCBI Taxonomy" id="445975"/>
    <lineage>
        <taxon>Bacteria</taxon>
        <taxon>Bacillati</taxon>
        <taxon>Actinomycetota</taxon>
        <taxon>Coriobacteriia</taxon>
        <taxon>Coriobacteriales</taxon>
        <taxon>Coriobacteriaceae</taxon>
        <taxon>Collinsella</taxon>
    </lineage>
</organism>
<dbReference type="eggNOG" id="COG1957">
    <property type="taxonomic scope" value="Bacteria"/>
</dbReference>
<accession>B6G805</accession>
<reference evidence="4 5" key="1">
    <citation type="submission" date="2008-10" db="EMBL/GenBank/DDBJ databases">
        <title>Draft genome sequence of Collinsella stercoris (DSM 13279).</title>
        <authorList>
            <person name="Sudarsanam P."/>
            <person name="Ley R."/>
            <person name="Guruge J."/>
            <person name="Turnbaugh P.J."/>
            <person name="Mahowald M."/>
            <person name="Liep D."/>
            <person name="Gordon J."/>
        </authorList>
    </citation>
    <scope>NUCLEOTIDE SEQUENCE [LARGE SCALE GENOMIC DNA]</scope>
    <source>
        <strain evidence="4 5">DSM 13279</strain>
    </source>
</reference>
<dbReference type="InterPro" id="IPR023186">
    <property type="entry name" value="IUNH"/>
</dbReference>
<dbReference type="InterPro" id="IPR036452">
    <property type="entry name" value="Ribo_hydro-like"/>
</dbReference>
<keyword evidence="5" id="KW-1185">Reference proteome</keyword>
<dbReference type="GO" id="GO:0005829">
    <property type="term" value="C:cytosol"/>
    <property type="evidence" value="ECO:0007669"/>
    <property type="project" value="TreeGrafter"/>
</dbReference>
<dbReference type="PANTHER" id="PTHR12304">
    <property type="entry name" value="INOSINE-URIDINE PREFERRING NUCLEOSIDE HYDROLASE"/>
    <property type="match status" value="1"/>
</dbReference>
<dbReference type="STRING" id="445975.COLSTE_00186"/>
<dbReference type="Pfam" id="PF01156">
    <property type="entry name" value="IU_nuc_hydro"/>
    <property type="match status" value="1"/>
</dbReference>
<dbReference type="SUPFAM" id="SSF53590">
    <property type="entry name" value="Nucleoside hydrolase"/>
    <property type="match status" value="1"/>
</dbReference>
<feature type="domain" description="Inosine/uridine-preferring nucleoside hydrolase" evidence="3">
    <location>
        <begin position="37"/>
        <end position="332"/>
    </location>
</feature>
<keyword evidence="2" id="KW-0326">Glycosidase</keyword>
<evidence type="ECO:0000259" key="3">
    <source>
        <dbReference type="Pfam" id="PF01156"/>
    </source>
</evidence>
<comment type="caution">
    <text evidence="4">The sequence shown here is derived from an EMBL/GenBank/DDBJ whole genome shotgun (WGS) entry which is preliminary data.</text>
</comment>
<evidence type="ECO:0000256" key="1">
    <source>
        <dbReference type="ARBA" id="ARBA00022801"/>
    </source>
</evidence>
<protein>
    <submittedName>
        <fullName evidence="4">Inosine-uridine preferring nucleoside hydrolase</fullName>
    </submittedName>
</protein>